<dbReference type="PROSITE" id="PS00690">
    <property type="entry name" value="DEAH_ATP_HELICASE"/>
    <property type="match status" value="1"/>
</dbReference>
<dbReference type="PANTHER" id="PTHR18934">
    <property type="entry name" value="ATP-DEPENDENT RNA HELICASE"/>
    <property type="match status" value="1"/>
</dbReference>
<keyword evidence="3 8" id="KW-0378">Hydrolase</keyword>
<feature type="compositionally biased region" description="Basic residues" evidence="5">
    <location>
        <begin position="63"/>
        <end position="79"/>
    </location>
</feature>
<dbReference type="GO" id="GO:0003724">
    <property type="term" value="F:RNA helicase activity"/>
    <property type="evidence" value="ECO:0007669"/>
    <property type="project" value="UniProtKB-EC"/>
</dbReference>
<dbReference type="CDD" id="cd18791">
    <property type="entry name" value="SF2_C_RHA"/>
    <property type="match status" value="1"/>
</dbReference>
<dbReference type="Gene3D" id="3.40.50.300">
    <property type="entry name" value="P-loop containing nucleotide triphosphate hydrolases"/>
    <property type="match status" value="2"/>
</dbReference>
<dbReference type="Pfam" id="PF04408">
    <property type="entry name" value="WHD_HA2"/>
    <property type="match status" value="1"/>
</dbReference>
<dbReference type="Pfam" id="PF00270">
    <property type="entry name" value="DEAD"/>
    <property type="match status" value="1"/>
</dbReference>
<feature type="region of interest" description="Disordered" evidence="5">
    <location>
        <begin position="1386"/>
        <end position="1411"/>
    </location>
</feature>
<feature type="domain" description="Helicase C-terminal" evidence="7">
    <location>
        <begin position="796"/>
        <end position="971"/>
    </location>
</feature>
<dbReference type="InterPro" id="IPR001650">
    <property type="entry name" value="Helicase_C-like"/>
</dbReference>
<feature type="region of interest" description="Disordered" evidence="5">
    <location>
        <begin position="461"/>
        <end position="491"/>
    </location>
</feature>
<keyword evidence="2" id="KW-0547">Nucleotide-binding</keyword>
<dbReference type="InterPro" id="IPR002464">
    <property type="entry name" value="DNA/RNA_helicase_DEAH_CS"/>
</dbReference>
<evidence type="ECO:0000313" key="8">
    <source>
        <dbReference type="EMBL" id="KAF1957258.1"/>
    </source>
</evidence>
<sequence length="1411" mass="155669">MRPVLLAPLRLRTRYLPYIPRAYALHRLQFRNHYAGLSAEARGDGIPPHLFSLDAKATPKAIPKAKHGAPPPTKKRKAENRKMREADQARKAKNKAHTDASSGAGEEPSMTAQAIREQFELPIRGQYSNAPNKLWDFLENDPRDINLNWLNKKLFPEKLLFKSTKTFMRDRNCSEARKAPFRFQIVAATYHGQTFTAVGDGASKLQAYKSCALHLIAQLHHTGILTELFGRPTIPVLKQDIGGPTPRIAAYEFASSFLLVPRFTTIPITPEILAKARVQGNVKPSQQCTVDLPELGISIVGVGSSHAQAEAAAVQRLMELATSLEHGSAPDLPITQGKALRVSDMESFLNFWDHSKGVLLTRSNQIERSGRGNKLVYETQATLGGNPIGEPVLTPNQSDGENLAILTAAVALGKKDPSLLSSFQSALQEAGGKILRMLRPVEIRMSNEVLNAMGGVIYQQRGTRKSSSPIPVETASNDSTTARRVRKSTDHATRNTALQSAFAAYQASPATETMRQKREELPINHYRTEILDMVSESPFSVVVGSTGSGKTTQVPQMFLEAAARAGEGASCNVICTQPRRIAATSVARRVADERAENLSESVGYIVRHNSAPPREDGSILFCTSGILLQQLQHDPDAVFDTTSHILLDEVHERDITLDFLLVVLKKALKQRVAANKSVPRVVLMSATMNTELFSKYFGSQDASGKLIPCPSITVPGRLFPVRNQYLHEIHNELQRNYSGRALNELLNEKDTAKYLKKELEPTDVRSSHIRTQDEVFLDEGAFDPDDALTPVGLAVATVAHVAKTTNNGAILVFLPGQSEIQTAQRLLERKPIFGVDFTDSSRYKLFILHSTTSPEDQASVFNPVPEGCRKVILSTNIAETSVTIPDVQYVIDSGKHRENRYDSVNRITALQSTWISQANAKQRAGRAGRVQNGNYYGLYSEERLAQLKITGQAEMLRADLQEVCLDVKAHGFSDSIGNFLSQALEPPSPSNVQSAVKTLQSLEALTEEEQLSPLGELLAALPVQPALGKMIVLGIIFRCLDPLIILGALSSARSLFLKPSGLRSEWEASHIEWLNGTQSEHMAQVNAYNRIRQYEQEVGHHAAFQFAQENFISMKAYDQTRRAAQDIEEILIKSQLIPRAQRSQRHQHYFGDQALNVNSENVPLLKALALVGFAPNLAIHTHSRWFRTRTADHVQVHPKSTIAGSKDAVSYNGAMVTFSTLFNSDPSSLTMREVTEVPHATSLLFGGKLKVKGGRVGNQLSELDDWLPLRLGEDTHLVHQFRRTLDSFLSNAFRDLTSHRLRNANASNGEKKYFADDTARAAFARGLVNVIDLLDHQSKIVVGTAPRWANTWRSGGIVSFAQAGKTAQNVDRRGSGHFNKTLAQVMGEAGSEKGSEKKKEGSGRKRPVFKF</sequence>
<evidence type="ECO:0000256" key="4">
    <source>
        <dbReference type="ARBA" id="ARBA00022840"/>
    </source>
</evidence>
<evidence type="ECO:0000259" key="6">
    <source>
        <dbReference type="PROSITE" id="PS51192"/>
    </source>
</evidence>
<dbReference type="EMBL" id="ML976989">
    <property type="protein sequence ID" value="KAF1957258.1"/>
    <property type="molecule type" value="Genomic_DNA"/>
</dbReference>
<accession>A0A6A5TXV4</accession>
<feature type="compositionally biased region" description="Basic and acidic residues" evidence="5">
    <location>
        <begin position="1390"/>
        <end position="1403"/>
    </location>
</feature>
<dbReference type="InterPro" id="IPR048333">
    <property type="entry name" value="HA2_WH"/>
</dbReference>
<dbReference type="CDD" id="cd17917">
    <property type="entry name" value="DEXHc_RHA-like"/>
    <property type="match status" value="1"/>
</dbReference>
<protein>
    <recommendedName>
        <fullName evidence="1">RNA helicase</fullName>
        <ecNumber evidence="1">3.6.4.13</ecNumber>
    </recommendedName>
</protein>
<dbReference type="PROSITE" id="PS51192">
    <property type="entry name" value="HELICASE_ATP_BIND_1"/>
    <property type="match status" value="1"/>
</dbReference>
<dbReference type="Pfam" id="PF21010">
    <property type="entry name" value="HA2_C"/>
    <property type="match status" value="1"/>
</dbReference>
<dbReference type="GO" id="GO:1990904">
    <property type="term" value="C:ribonucleoprotein complex"/>
    <property type="evidence" value="ECO:0007669"/>
    <property type="project" value="UniProtKB-ARBA"/>
</dbReference>
<evidence type="ECO:0000313" key="9">
    <source>
        <dbReference type="Proteomes" id="UP000800035"/>
    </source>
</evidence>
<organism evidence="8 9">
    <name type="scientific">Byssothecium circinans</name>
    <dbReference type="NCBI Taxonomy" id="147558"/>
    <lineage>
        <taxon>Eukaryota</taxon>
        <taxon>Fungi</taxon>
        <taxon>Dikarya</taxon>
        <taxon>Ascomycota</taxon>
        <taxon>Pezizomycotina</taxon>
        <taxon>Dothideomycetes</taxon>
        <taxon>Pleosporomycetidae</taxon>
        <taxon>Pleosporales</taxon>
        <taxon>Massarineae</taxon>
        <taxon>Massarinaceae</taxon>
        <taxon>Byssothecium</taxon>
    </lineage>
</organism>
<evidence type="ECO:0000256" key="5">
    <source>
        <dbReference type="SAM" id="MobiDB-lite"/>
    </source>
</evidence>
<keyword evidence="9" id="KW-1185">Reference proteome</keyword>
<gene>
    <name evidence="8" type="ORF">CC80DRAFT_592560</name>
</gene>
<dbReference type="GO" id="GO:0003723">
    <property type="term" value="F:RNA binding"/>
    <property type="evidence" value="ECO:0007669"/>
    <property type="project" value="TreeGrafter"/>
</dbReference>
<dbReference type="SMART" id="SM00487">
    <property type="entry name" value="DEXDc"/>
    <property type="match status" value="1"/>
</dbReference>
<evidence type="ECO:0000259" key="7">
    <source>
        <dbReference type="PROSITE" id="PS51194"/>
    </source>
</evidence>
<dbReference type="InterPro" id="IPR027417">
    <property type="entry name" value="P-loop_NTPase"/>
</dbReference>
<feature type="compositionally biased region" description="Polar residues" evidence="5">
    <location>
        <begin position="465"/>
        <end position="482"/>
    </location>
</feature>
<dbReference type="SMART" id="SM00847">
    <property type="entry name" value="HA2"/>
    <property type="match status" value="1"/>
</dbReference>
<reference evidence="8" key="1">
    <citation type="journal article" date="2020" name="Stud. Mycol.">
        <title>101 Dothideomycetes genomes: a test case for predicting lifestyles and emergence of pathogens.</title>
        <authorList>
            <person name="Haridas S."/>
            <person name="Albert R."/>
            <person name="Binder M."/>
            <person name="Bloem J."/>
            <person name="Labutti K."/>
            <person name="Salamov A."/>
            <person name="Andreopoulos B."/>
            <person name="Baker S."/>
            <person name="Barry K."/>
            <person name="Bills G."/>
            <person name="Bluhm B."/>
            <person name="Cannon C."/>
            <person name="Castanera R."/>
            <person name="Culley D."/>
            <person name="Daum C."/>
            <person name="Ezra D."/>
            <person name="Gonzalez J."/>
            <person name="Henrissat B."/>
            <person name="Kuo A."/>
            <person name="Liang C."/>
            <person name="Lipzen A."/>
            <person name="Lutzoni F."/>
            <person name="Magnuson J."/>
            <person name="Mondo S."/>
            <person name="Nolan M."/>
            <person name="Ohm R."/>
            <person name="Pangilinan J."/>
            <person name="Park H.-J."/>
            <person name="Ramirez L."/>
            <person name="Alfaro M."/>
            <person name="Sun H."/>
            <person name="Tritt A."/>
            <person name="Yoshinaga Y."/>
            <person name="Zwiers L.-H."/>
            <person name="Turgeon B."/>
            <person name="Goodwin S."/>
            <person name="Spatafora J."/>
            <person name="Crous P."/>
            <person name="Grigoriev I."/>
        </authorList>
    </citation>
    <scope>NUCLEOTIDE SEQUENCE</scope>
    <source>
        <strain evidence="8">CBS 675.92</strain>
    </source>
</reference>
<feature type="region of interest" description="Disordered" evidence="5">
    <location>
        <begin position="60"/>
        <end position="111"/>
    </location>
</feature>
<evidence type="ECO:0000256" key="1">
    <source>
        <dbReference type="ARBA" id="ARBA00012552"/>
    </source>
</evidence>
<dbReference type="Gene3D" id="1.20.120.1080">
    <property type="match status" value="1"/>
</dbReference>
<dbReference type="Pfam" id="PF00271">
    <property type="entry name" value="Helicase_C"/>
    <property type="match status" value="1"/>
</dbReference>
<proteinExistence type="predicted"/>
<evidence type="ECO:0000256" key="3">
    <source>
        <dbReference type="ARBA" id="ARBA00022801"/>
    </source>
</evidence>
<dbReference type="InterPro" id="IPR011545">
    <property type="entry name" value="DEAD/DEAH_box_helicase_dom"/>
</dbReference>
<dbReference type="OrthoDB" id="5600252at2759"/>
<name>A0A6A5TXV4_9PLEO</name>
<dbReference type="PROSITE" id="PS51194">
    <property type="entry name" value="HELICASE_CTER"/>
    <property type="match status" value="1"/>
</dbReference>
<dbReference type="InterPro" id="IPR007502">
    <property type="entry name" value="Helicase-assoc_dom"/>
</dbReference>
<dbReference type="Proteomes" id="UP000800035">
    <property type="component" value="Unassembled WGS sequence"/>
</dbReference>
<feature type="compositionally biased region" description="Basic and acidic residues" evidence="5">
    <location>
        <begin position="80"/>
        <end position="90"/>
    </location>
</feature>
<keyword evidence="4" id="KW-0067">ATP-binding</keyword>
<dbReference type="SMART" id="SM00490">
    <property type="entry name" value="HELICc"/>
    <property type="match status" value="1"/>
</dbReference>
<dbReference type="GO" id="GO:0016787">
    <property type="term" value="F:hydrolase activity"/>
    <property type="evidence" value="ECO:0007669"/>
    <property type="project" value="UniProtKB-KW"/>
</dbReference>
<dbReference type="InterPro" id="IPR014001">
    <property type="entry name" value="Helicase_ATP-bd"/>
</dbReference>
<dbReference type="EC" id="3.6.4.13" evidence="1"/>
<dbReference type="SUPFAM" id="SSF52540">
    <property type="entry name" value="P-loop containing nucleoside triphosphate hydrolases"/>
    <property type="match status" value="1"/>
</dbReference>
<evidence type="ECO:0000256" key="2">
    <source>
        <dbReference type="ARBA" id="ARBA00022741"/>
    </source>
</evidence>
<dbReference type="PANTHER" id="PTHR18934:SF203">
    <property type="entry name" value="ATP-DEPENDENT RNA HELICASE A"/>
    <property type="match status" value="1"/>
</dbReference>
<feature type="domain" description="Helicase ATP-binding" evidence="6">
    <location>
        <begin position="531"/>
        <end position="706"/>
    </location>
</feature>
<dbReference type="GO" id="GO:0005524">
    <property type="term" value="F:ATP binding"/>
    <property type="evidence" value="ECO:0007669"/>
    <property type="project" value="UniProtKB-KW"/>
</dbReference>